<dbReference type="Gene3D" id="2.130.10.130">
    <property type="entry name" value="Integrin alpha, N-terminal"/>
    <property type="match status" value="1"/>
</dbReference>
<keyword evidence="1 2" id="KW-0732">Signal</keyword>
<dbReference type="PANTHER" id="PTHR16026:SF0">
    <property type="entry name" value="CARTILAGE ACIDIC PROTEIN 1"/>
    <property type="match status" value="1"/>
</dbReference>
<proteinExistence type="predicted"/>
<reference evidence="4 5" key="1">
    <citation type="submission" date="2024-06" db="EMBL/GenBank/DDBJ databases">
        <title>Genomic Encyclopedia of Type Strains, Phase IV (KMG-IV): sequencing the most valuable type-strain genomes for metagenomic binning, comparative biology and taxonomic classification.</title>
        <authorList>
            <person name="Goeker M."/>
        </authorList>
    </citation>
    <scope>NUCLEOTIDE SEQUENCE [LARGE SCALE GENOMIC DNA]</scope>
    <source>
        <strain evidence="4 5">DSM 29780</strain>
    </source>
</reference>
<evidence type="ECO:0000313" key="4">
    <source>
        <dbReference type="EMBL" id="MET3613596.1"/>
    </source>
</evidence>
<dbReference type="InterPro" id="IPR013517">
    <property type="entry name" value="FG-GAP"/>
</dbReference>
<feature type="domain" description="ASPIC/UnbV" evidence="3">
    <location>
        <begin position="464"/>
        <end position="527"/>
    </location>
</feature>
<dbReference type="PANTHER" id="PTHR16026">
    <property type="entry name" value="CARTILAGE ACIDIC PROTEIN 1"/>
    <property type="match status" value="1"/>
</dbReference>
<dbReference type="InterPro" id="IPR028994">
    <property type="entry name" value="Integrin_alpha_N"/>
</dbReference>
<dbReference type="Pfam" id="PF07593">
    <property type="entry name" value="UnbV_ASPIC"/>
    <property type="match status" value="1"/>
</dbReference>
<gene>
    <name evidence="4" type="ORF">ABID16_001925</name>
</gene>
<sequence>MLAVNGIRLCVLSSLLLLSPLAAGAEDAPTPRPVTPIFQEEQAAESGVDAVYNGDWEFMVGGGVSTFDCDDDGFPDMLLPGGSGKSVFYHNESKKGGPIRFKAMTSGLEVDKLLGSYAIDIDGDGIKDIILLRLGENIVMRGKGKCQFERANETWNFDGGKAWSAAMAATWERGNTWPTIAIGNYIDPEADMEPWGSCTDNWLHRPETATPQRKFANPLPLKPSYCALSMLFTDWNRSGIPSLRVSNDREYYKGGREQMWHVDPGKAPVLYSEEEGWKYLRIWGMGIASYDLDFDGYPEYFLTSMADNKLQTLVTLPKDGKGPAAYKDIAFAKGVTAHRPYTGGDWHPSTAWHTDFQDVNNDGLVDLFIAKGNVAEMPDFAKLDPNDLLVQNAKGNFIEMGLEAGVASMNVSRGAALVDFNLDGLVDLVVTNRWKPAQVWRNVTSDAGHFIEIGLKSEGGNRDGIGAWIEVKHDGHVLRREITIGGGHAGGSLGWHHFGVGKDTEVEFRVIWPNGEADDWQTVAANGFYWVSPRKTAVKWE</sequence>
<dbReference type="EMBL" id="JBEPMB010000002">
    <property type="protein sequence ID" value="MET3613596.1"/>
    <property type="molecule type" value="Genomic_DNA"/>
</dbReference>
<protein>
    <recommendedName>
        <fullName evidence="3">ASPIC/UnbV domain-containing protein</fullName>
    </recommendedName>
</protein>
<dbReference type="SUPFAM" id="SSF69318">
    <property type="entry name" value="Integrin alpha N-terminal domain"/>
    <property type="match status" value="1"/>
</dbReference>
<name>A0ABV2IYM9_9HYPH</name>
<dbReference type="Proteomes" id="UP001549047">
    <property type="component" value="Unassembled WGS sequence"/>
</dbReference>
<evidence type="ECO:0000256" key="2">
    <source>
        <dbReference type="SAM" id="SignalP"/>
    </source>
</evidence>
<evidence type="ECO:0000259" key="3">
    <source>
        <dbReference type="Pfam" id="PF07593"/>
    </source>
</evidence>
<organism evidence="4 5">
    <name type="scientific">Rhizobium aquaticum</name>
    <dbReference type="NCBI Taxonomy" id="1549636"/>
    <lineage>
        <taxon>Bacteria</taxon>
        <taxon>Pseudomonadati</taxon>
        <taxon>Pseudomonadota</taxon>
        <taxon>Alphaproteobacteria</taxon>
        <taxon>Hyphomicrobiales</taxon>
        <taxon>Rhizobiaceae</taxon>
        <taxon>Rhizobium/Agrobacterium group</taxon>
        <taxon>Rhizobium</taxon>
    </lineage>
</organism>
<comment type="caution">
    <text evidence="4">The sequence shown here is derived from an EMBL/GenBank/DDBJ whole genome shotgun (WGS) entry which is preliminary data.</text>
</comment>
<accession>A0ABV2IYM9</accession>
<keyword evidence="5" id="KW-1185">Reference proteome</keyword>
<feature type="chain" id="PRO_5047458232" description="ASPIC/UnbV domain-containing protein" evidence="2">
    <location>
        <begin position="26"/>
        <end position="541"/>
    </location>
</feature>
<evidence type="ECO:0000256" key="1">
    <source>
        <dbReference type="ARBA" id="ARBA00022729"/>
    </source>
</evidence>
<feature type="signal peptide" evidence="2">
    <location>
        <begin position="1"/>
        <end position="25"/>
    </location>
</feature>
<dbReference type="InterPro" id="IPR027039">
    <property type="entry name" value="Crtac1"/>
</dbReference>
<dbReference type="Pfam" id="PF13517">
    <property type="entry name" value="FG-GAP_3"/>
    <property type="match status" value="2"/>
</dbReference>
<dbReference type="InterPro" id="IPR011519">
    <property type="entry name" value="UnbV_ASPIC"/>
</dbReference>
<evidence type="ECO:0000313" key="5">
    <source>
        <dbReference type="Proteomes" id="UP001549047"/>
    </source>
</evidence>
<dbReference type="RefSeq" id="WP_354556122.1">
    <property type="nucleotide sequence ID" value="NZ_JBEPMB010000002.1"/>
</dbReference>